<dbReference type="EMBL" id="CAESAL010000007">
    <property type="protein sequence ID" value="CAB4332863.1"/>
    <property type="molecule type" value="Genomic_DNA"/>
</dbReference>
<gene>
    <name evidence="3" type="ORF">UFOPK1762_00125</name>
    <name evidence="4" type="ORF">UFOPK1906_00486</name>
    <name evidence="5" type="ORF">UFOPK2624_00292</name>
    <name evidence="6" type="ORF">UFOPK2969_00016</name>
    <name evidence="1" type="ORF">UFOPK3331_00343</name>
    <name evidence="7" type="ORF">UFOPK3785_00267</name>
    <name evidence="8" type="ORF">UFOPK3927_00095</name>
    <name evidence="2" type="ORF">UFOPK4201_00758</name>
    <name evidence="9" type="ORF">UFOPK4371_00168</name>
</gene>
<dbReference type="EMBL" id="CAEZXY010000006">
    <property type="protein sequence ID" value="CAB4696677.1"/>
    <property type="molecule type" value="Genomic_DNA"/>
</dbReference>
<protein>
    <submittedName>
        <fullName evidence="3">Unannotated protein</fullName>
    </submittedName>
</protein>
<proteinExistence type="predicted"/>
<evidence type="ECO:0000313" key="8">
    <source>
        <dbReference type="EMBL" id="CAB4971068.1"/>
    </source>
</evidence>
<evidence type="ECO:0000313" key="6">
    <source>
        <dbReference type="EMBL" id="CAB4780059.1"/>
    </source>
</evidence>
<sequence>MDYLRIWADEHGESHFEDVTLDRAVNPAERGVAELWVSPGVDVDRVQFLTVQAVDQVPAAHNAPRRQFVVFLDGWVRITASDGETRTLPAGGVVLAEDEHGKGHVTELEPGVRRVLQIPLDSEEVLG</sequence>
<dbReference type="EMBL" id="CAFBNJ010000008">
    <property type="protein sequence ID" value="CAB4942104.1"/>
    <property type="molecule type" value="Genomic_DNA"/>
</dbReference>
<evidence type="ECO:0000313" key="2">
    <source>
        <dbReference type="EMBL" id="CAB4371330.1"/>
    </source>
</evidence>
<accession>A0A6J6EGS9</accession>
<dbReference type="EMBL" id="CAEZTY010000002">
    <property type="protein sequence ID" value="CAB4575317.1"/>
    <property type="molecule type" value="Genomic_DNA"/>
</dbReference>
<evidence type="ECO:0000313" key="3">
    <source>
        <dbReference type="EMBL" id="CAB4575317.1"/>
    </source>
</evidence>
<dbReference type="EMBL" id="CAEUNJ010000026">
    <property type="protein sequence ID" value="CAB4371330.1"/>
    <property type="molecule type" value="Genomic_DNA"/>
</dbReference>
<dbReference type="EMBL" id="CAEZVC010000019">
    <property type="protein sequence ID" value="CAB4617582.1"/>
    <property type="molecule type" value="Genomic_DNA"/>
</dbReference>
<evidence type="ECO:0000313" key="4">
    <source>
        <dbReference type="EMBL" id="CAB4617582.1"/>
    </source>
</evidence>
<evidence type="ECO:0000313" key="9">
    <source>
        <dbReference type="EMBL" id="CAB5073425.1"/>
    </source>
</evidence>
<evidence type="ECO:0000313" key="5">
    <source>
        <dbReference type="EMBL" id="CAB4696677.1"/>
    </source>
</evidence>
<evidence type="ECO:0000313" key="7">
    <source>
        <dbReference type="EMBL" id="CAB4942104.1"/>
    </source>
</evidence>
<name>A0A6J6EGS9_9ZZZZ</name>
<dbReference type="EMBL" id="CAFAAD010000001">
    <property type="protein sequence ID" value="CAB4780059.1"/>
    <property type="molecule type" value="Genomic_DNA"/>
</dbReference>
<organism evidence="3">
    <name type="scientific">freshwater metagenome</name>
    <dbReference type="NCBI Taxonomy" id="449393"/>
    <lineage>
        <taxon>unclassified sequences</taxon>
        <taxon>metagenomes</taxon>
        <taxon>ecological metagenomes</taxon>
    </lineage>
</organism>
<dbReference type="EMBL" id="CAFBOK010000005">
    <property type="protein sequence ID" value="CAB4971068.1"/>
    <property type="molecule type" value="Genomic_DNA"/>
</dbReference>
<dbReference type="AlphaFoldDB" id="A0A6J6EGS9"/>
<evidence type="ECO:0000313" key="1">
    <source>
        <dbReference type="EMBL" id="CAB4332863.1"/>
    </source>
</evidence>
<dbReference type="EMBL" id="CAFBRD010000004">
    <property type="protein sequence ID" value="CAB5073425.1"/>
    <property type="molecule type" value="Genomic_DNA"/>
</dbReference>
<reference evidence="3" key="1">
    <citation type="submission" date="2020-05" db="EMBL/GenBank/DDBJ databases">
        <authorList>
            <person name="Chiriac C."/>
            <person name="Salcher M."/>
            <person name="Ghai R."/>
            <person name="Kavagutti S V."/>
        </authorList>
    </citation>
    <scope>NUCLEOTIDE SEQUENCE</scope>
</reference>